<keyword evidence="1" id="KW-1133">Transmembrane helix</keyword>
<feature type="transmembrane region" description="Helical" evidence="1">
    <location>
        <begin position="59"/>
        <end position="76"/>
    </location>
</feature>
<accession>A0A2X3YT48</accession>
<protein>
    <submittedName>
        <fullName evidence="2">Membrane protein</fullName>
    </submittedName>
</protein>
<name>A0A2X3YT48_STRSZ</name>
<reference evidence="2 3" key="1">
    <citation type="submission" date="2018-12" db="EMBL/GenBank/DDBJ databases">
        <authorList>
            <consortium name="Pathogen Informatics"/>
        </authorList>
    </citation>
    <scope>NUCLEOTIDE SEQUENCE [LARGE SCALE GENOMIC DNA]</scope>
    <source>
        <strain evidence="2 3">NCTC6180</strain>
    </source>
</reference>
<sequence>MTTVELVLQLPLALLTIALHELLHYLVAYLLGYKPKFGWERKLIPFVSFPNKNRDIDNLLIALAAPVGLFVIGMLIPRSIAFLSLVRIICLLNILHVFPWCTDGQVILLSLIHCCQKGGRV</sequence>
<gene>
    <name evidence="2" type="ORF">NCTC6180_01661</name>
</gene>
<dbReference type="RefSeq" id="WP_012514894.1">
    <property type="nucleotide sequence ID" value="NZ_CP046041.1"/>
</dbReference>
<keyword evidence="1" id="KW-0812">Transmembrane</keyword>
<feature type="transmembrane region" description="Helical" evidence="1">
    <location>
        <begin position="12"/>
        <end position="32"/>
    </location>
</feature>
<proteinExistence type="predicted"/>
<dbReference type="Proteomes" id="UP000269903">
    <property type="component" value="Chromosome"/>
</dbReference>
<dbReference type="EMBL" id="LR134317">
    <property type="protein sequence ID" value="VEF08947.1"/>
    <property type="molecule type" value="Genomic_DNA"/>
</dbReference>
<evidence type="ECO:0000313" key="2">
    <source>
        <dbReference type="EMBL" id="VEF08947.1"/>
    </source>
</evidence>
<dbReference type="Pfam" id="PF11667">
    <property type="entry name" value="DUF3267"/>
    <property type="match status" value="1"/>
</dbReference>
<dbReference type="InterPro" id="IPR021683">
    <property type="entry name" value="DUF3267"/>
</dbReference>
<dbReference type="AlphaFoldDB" id="A0A2X3YT48"/>
<keyword evidence="1" id="KW-0472">Membrane</keyword>
<dbReference type="GeneID" id="83704093"/>
<evidence type="ECO:0000313" key="3">
    <source>
        <dbReference type="Proteomes" id="UP000269903"/>
    </source>
</evidence>
<evidence type="ECO:0000256" key="1">
    <source>
        <dbReference type="SAM" id="Phobius"/>
    </source>
</evidence>
<organism evidence="2 3">
    <name type="scientific">Streptococcus equi subsp. zooepidemicus</name>
    <dbReference type="NCBI Taxonomy" id="40041"/>
    <lineage>
        <taxon>Bacteria</taxon>
        <taxon>Bacillati</taxon>
        <taxon>Bacillota</taxon>
        <taxon>Bacilli</taxon>
        <taxon>Lactobacillales</taxon>
        <taxon>Streptococcaceae</taxon>
        <taxon>Streptococcus</taxon>
    </lineage>
</organism>